<comment type="similarity">
    <text evidence="1 2">Belongs to the BioY family.</text>
</comment>
<dbReference type="GeneID" id="79840432"/>
<feature type="transmembrane region" description="Helical" evidence="3">
    <location>
        <begin position="93"/>
        <end position="114"/>
    </location>
</feature>
<dbReference type="EMBL" id="PYLO01000005">
    <property type="protein sequence ID" value="PST36250.1"/>
    <property type="molecule type" value="Genomic_DNA"/>
</dbReference>
<accession>A0A2T3FLU1</accession>
<comment type="subcellular location">
    <subcellularLocation>
        <location evidence="2">Cell membrane</location>
        <topology evidence="2">Multi-pass membrane protein</topology>
    </subcellularLocation>
</comment>
<dbReference type="PANTHER" id="PTHR34295">
    <property type="entry name" value="BIOTIN TRANSPORTER BIOY"/>
    <property type="match status" value="1"/>
</dbReference>
<evidence type="ECO:0000256" key="2">
    <source>
        <dbReference type="PIRNR" id="PIRNR016661"/>
    </source>
</evidence>
<feature type="transmembrane region" description="Helical" evidence="3">
    <location>
        <begin position="51"/>
        <end position="73"/>
    </location>
</feature>
<keyword evidence="2 3" id="KW-0472">Membrane</keyword>
<evidence type="ECO:0000256" key="1">
    <source>
        <dbReference type="ARBA" id="ARBA00010692"/>
    </source>
</evidence>
<feature type="transmembrane region" description="Helical" evidence="3">
    <location>
        <begin position="121"/>
        <end position="140"/>
    </location>
</feature>
<organism evidence="4 5">
    <name type="scientific">Clostridium fessum</name>
    <dbReference type="NCBI Taxonomy" id="2126740"/>
    <lineage>
        <taxon>Bacteria</taxon>
        <taxon>Bacillati</taxon>
        <taxon>Bacillota</taxon>
        <taxon>Clostridia</taxon>
        <taxon>Eubacteriales</taxon>
        <taxon>Clostridiaceae</taxon>
        <taxon>Clostridium</taxon>
    </lineage>
</organism>
<feature type="transmembrane region" description="Helical" evidence="3">
    <location>
        <begin position="20"/>
        <end position="39"/>
    </location>
</feature>
<dbReference type="Gene3D" id="1.10.1760.20">
    <property type="match status" value="1"/>
</dbReference>
<reference evidence="4 5" key="1">
    <citation type="submission" date="2018-03" db="EMBL/GenBank/DDBJ databases">
        <title>Lachnoclostridium SNUG30386 gen.nov., sp.nov., isolated from human faeces.</title>
        <authorList>
            <person name="Seo B."/>
            <person name="Jeon K."/>
            <person name="Ko G."/>
        </authorList>
    </citation>
    <scope>NUCLEOTIDE SEQUENCE [LARGE SCALE GENOMIC DNA]</scope>
    <source>
        <strain evidence="4 5">SNUG30386</strain>
    </source>
</reference>
<dbReference type="PANTHER" id="PTHR34295:SF1">
    <property type="entry name" value="BIOTIN TRANSPORTER BIOY"/>
    <property type="match status" value="1"/>
</dbReference>
<dbReference type="RefSeq" id="WP_022360190.1">
    <property type="nucleotide sequence ID" value="NZ_CAUWBW010000002.1"/>
</dbReference>
<evidence type="ECO:0000256" key="3">
    <source>
        <dbReference type="SAM" id="Phobius"/>
    </source>
</evidence>
<dbReference type="Pfam" id="PF02632">
    <property type="entry name" value="BioY"/>
    <property type="match status" value="1"/>
</dbReference>
<protein>
    <recommendedName>
        <fullName evidence="2">Biotin transporter</fullName>
    </recommendedName>
</protein>
<dbReference type="GO" id="GO:0015225">
    <property type="term" value="F:biotin transmembrane transporter activity"/>
    <property type="evidence" value="ECO:0007669"/>
    <property type="project" value="UniProtKB-UniRule"/>
</dbReference>
<keyword evidence="2" id="KW-0813">Transport</keyword>
<evidence type="ECO:0000313" key="4">
    <source>
        <dbReference type="EMBL" id="PST36250.1"/>
    </source>
</evidence>
<dbReference type="InterPro" id="IPR010916">
    <property type="entry name" value="TonB_box_CS"/>
</dbReference>
<keyword evidence="3" id="KW-0812">Transmembrane</keyword>
<gene>
    <name evidence="4" type="ORF">C7U56_13560</name>
</gene>
<sequence>MSSETSAVNVHGAWSAKRLTLLAMMLALISVSSYIAIPLPFSDAKITAQTMIVNLIGLLIAPQDTILVMASWLLLGLCGVPVFSGGSAGPGKLLGPSGGYYIGFLVVAFLISLFCRKWKNVAFQTAFLIVVGIPVIYAFGAGWMKHVTGQPWGAVIVQSIIPFIPLDIVKCVAAVALGKALKRTGLFGN</sequence>
<keyword evidence="2" id="KW-1003">Cell membrane</keyword>
<dbReference type="PROSITE" id="PS00430">
    <property type="entry name" value="TONB_DEPENDENT_REC_1"/>
    <property type="match status" value="1"/>
</dbReference>
<evidence type="ECO:0000313" key="5">
    <source>
        <dbReference type="Proteomes" id="UP000241048"/>
    </source>
</evidence>
<comment type="caution">
    <text evidence="4">The sequence shown here is derived from an EMBL/GenBank/DDBJ whole genome shotgun (WGS) entry which is preliminary data.</text>
</comment>
<dbReference type="PIRSF" id="PIRSF016661">
    <property type="entry name" value="BioY"/>
    <property type="match status" value="1"/>
</dbReference>
<proteinExistence type="inferred from homology"/>
<dbReference type="InterPro" id="IPR003784">
    <property type="entry name" value="BioY"/>
</dbReference>
<feature type="transmembrane region" description="Helical" evidence="3">
    <location>
        <begin position="152"/>
        <end position="177"/>
    </location>
</feature>
<dbReference type="GO" id="GO:0005886">
    <property type="term" value="C:plasma membrane"/>
    <property type="evidence" value="ECO:0007669"/>
    <property type="project" value="UniProtKB-SubCell"/>
</dbReference>
<keyword evidence="3" id="KW-1133">Transmembrane helix</keyword>
<dbReference type="Proteomes" id="UP000241048">
    <property type="component" value="Unassembled WGS sequence"/>
</dbReference>
<name>A0A2T3FLU1_9CLOT</name>
<dbReference type="AlphaFoldDB" id="A0A2T3FLU1"/>
<keyword evidence="5" id="KW-1185">Reference proteome</keyword>